<sequence length="131" mass="14840">MGQWTRPETVAALLIAVGDNPERLRSESAFAHLCGVAPIPASSGKTNRHGLNRGGDRQANHALYMITVTRMAWEPRTRAYVARRTTEGKTKTEIIRCLKRHIAREIYRILVPRVPAQPPPNRNWRAQPDRP</sequence>
<evidence type="ECO:0000313" key="2">
    <source>
        <dbReference type="EMBL" id="MFI2162309.1"/>
    </source>
</evidence>
<dbReference type="RefSeq" id="WP_398781498.1">
    <property type="nucleotide sequence ID" value="NZ_JBIRUT010000030.1"/>
</dbReference>
<dbReference type="PANTHER" id="PTHR33055">
    <property type="entry name" value="TRANSPOSASE FOR INSERTION SEQUENCE ELEMENT IS1111A"/>
    <property type="match status" value="1"/>
</dbReference>
<proteinExistence type="predicted"/>
<dbReference type="EMBL" id="JBIRWM010000034">
    <property type="protein sequence ID" value="MFI2162309.1"/>
    <property type="molecule type" value="Genomic_DNA"/>
</dbReference>
<dbReference type="InterPro" id="IPR047650">
    <property type="entry name" value="Transpos_IS110"/>
</dbReference>
<dbReference type="Proteomes" id="UP001611397">
    <property type="component" value="Unassembled WGS sequence"/>
</dbReference>
<dbReference type="PANTHER" id="PTHR33055:SF16">
    <property type="entry name" value="TRANSPOSASE FOR INSERTION SEQUENCE ELEMENT IS1547"/>
    <property type="match status" value="1"/>
</dbReference>
<gene>
    <name evidence="2" type="ORF">ACH49L_42885</name>
</gene>
<organism evidence="2 3">
    <name type="scientific">Streptomyces olivaceoviridis</name>
    <name type="common">Streptomyces corchorusii</name>
    <dbReference type="NCBI Taxonomy" id="1921"/>
    <lineage>
        <taxon>Bacteria</taxon>
        <taxon>Bacillati</taxon>
        <taxon>Actinomycetota</taxon>
        <taxon>Actinomycetes</taxon>
        <taxon>Kitasatosporales</taxon>
        <taxon>Streptomycetaceae</taxon>
        <taxon>Streptomyces</taxon>
    </lineage>
</organism>
<name>A0ABW7VLS6_STROI</name>
<keyword evidence="3" id="KW-1185">Reference proteome</keyword>
<evidence type="ECO:0000313" key="3">
    <source>
        <dbReference type="Proteomes" id="UP001611397"/>
    </source>
</evidence>
<comment type="caution">
    <text evidence="2">The sequence shown here is derived from an EMBL/GenBank/DDBJ whole genome shotgun (WGS) entry which is preliminary data.</text>
</comment>
<dbReference type="Pfam" id="PF02371">
    <property type="entry name" value="Transposase_20"/>
    <property type="match status" value="1"/>
</dbReference>
<feature type="domain" description="Transposase IS116/IS110/IS902 C-terminal" evidence="1">
    <location>
        <begin position="8"/>
        <end position="81"/>
    </location>
</feature>
<reference evidence="2 3" key="1">
    <citation type="submission" date="2024-10" db="EMBL/GenBank/DDBJ databases">
        <title>The Natural Products Discovery Center: Release of the First 8490 Sequenced Strains for Exploring Actinobacteria Biosynthetic Diversity.</title>
        <authorList>
            <person name="Kalkreuter E."/>
            <person name="Kautsar S.A."/>
            <person name="Yang D."/>
            <person name="Bader C.D."/>
            <person name="Teijaro C.N."/>
            <person name="Fluegel L."/>
            <person name="Davis C.M."/>
            <person name="Simpson J.R."/>
            <person name="Lauterbach L."/>
            <person name="Steele A.D."/>
            <person name="Gui C."/>
            <person name="Meng S."/>
            <person name="Li G."/>
            <person name="Viehrig K."/>
            <person name="Ye F."/>
            <person name="Su P."/>
            <person name="Kiefer A.F."/>
            <person name="Nichols A."/>
            <person name="Cepeda A.J."/>
            <person name="Yan W."/>
            <person name="Fan B."/>
            <person name="Jiang Y."/>
            <person name="Adhikari A."/>
            <person name="Zheng C.-J."/>
            <person name="Schuster L."/>
            <person name="Cowan T.M."/>
            <person name="Smanski M.J."/>
            <person name="Chevrette M.G."/>
            <person name="De Carvalho L.P.S."/>
            <person name="Shen B."/>
        </authorList>
    </citation>
    <scope>NUCLEOTIDE SEQUENCE [LARGE SCALE GENOMIC DNA]</scope>
    <source>
        <strain evidence="2 3">NPDC020295</strain>
    </source>
</reference>
<evidence type="ECO:0000259" key="1">
    <source>
        <dbReference type="Pfam" id="PF02371"/>
    </source>
</evidence>
<dbReference type="InterPro" id="IPR003346">
    <property type="entry name" value="Transposase_20"/>
</dbReference>
<protein>
    <submittedName>
        <fullName evidence="2">Transposase</fullName>
    </submittedName>
</protein>
<accession>A0ABW7VLS6</accession>